<proteinExistence type="inferred from homology"/>
<dbReference type="PANTHER" id="PTHR10972:SF92">
    <property type="entry name" value="OXYSTEROL BINDING PROTEIN"/>
    <property type="match status" value="1"/>
</dbReference>
<dbReference type="InterPro" id="IPR018494">
    <property type="entry name" value="Oxysterol-bd_CS"/>
</dbReference>
<comment type="similarity">
    <text evidence="1 2">Belongs to the OSBP family.</text>
</comment>
<gene>
    <name evidence="3" type="ORF">NEMBOFW57_009279</name>
</gene>
<evidence type="ECO:0008006" key="5">
    <source>
        <dbReference type="Google" id="ProtNLM"/>
    </source>
</evidence>
<evidence type="ECO:0000256" key="1">
    <source>
        <dbReference type="ARBA" id="ARBA00008842"/>
    </source>
</evidence>
<dbReference type="InterPro" id="IPR037239">
    <property type="entry name" value="OSBP_sf"/>
</dbReference>
<dbReference type="GO" id="GO:0005829">
    <property type="term" value="C:cytosol"/>
    <property type="evidence" value="ECO:0007669"/>
    <property type="project" value="TreeGrafter"/>
</dbReference>
<sequence>MDSKTLSSRLRELVKFLGTVKGDLANVTGPPSLLAPSSVVEVGHCWAQRPSVFSAPALEPNPQKRALLVLRWFLIALRSQLYIGVDHTTNNKTKPTTQTSIRKPLNAFLGELFLASWTDTENSKSTTHLVAEQVSHHPPITAMHVADRAHGVRADGYARVEMTFNGSVNIRQVGHATLRVDRYDEDYLVPLPDVKVRGFLGGCMYPEISGVYHVVGSSGWVSEVRFWGEGMLRGKRNSFEARVYHRDDAQKTAVYEVKGCWNEGWTVKDCGTGEVLEVYDVDAPENEPVPMEVEAVEAQDPWESRRAWGEVLEGLRAGDMRAVVAEKSKIEQAQRQMRASEATRGVTGAAVLSVAAGRGA</sequence>
<dbReference type="PANTHER" id="PTHR10972">
    <property type="entry name" value="OXYSTEROL-BINDING PROTEIN-RELATED"/>
    <property type="match status" value="1"/>
</dbReference>
<dbReference type="Proteomes" id="UP001197093">
    <property type="component" value="Unassembled WGS sequence"/>
</dbReference>
<dbReference type="Gene3D" id="1.10.287.2720">
    <property type="match status" value="1"/>
</dbReference>
<dbReference type="Gene3D" id="6.10.140.1150">
    <property type="match status" value="1"/>
</dbReference>
<dbReference type="GO" id="GO:0016020">
    <property type="term" value="C:membrane"/>
    <property type="evidence" value="ECO:0007669"/>
    <property type="project" value="TreeGrafter"/>
</dbReference>
<protein>
    <recommendedName>
        <fullName evidence="5">Oxysterol-binding protein</fullName>
    </recommendedName>
</protein>
<evidence type="ECO:0000256" key="2">
    <source>
        <dbReference type="RuleBase" id="RU003844"/>
    </source>
</evidence>
<accession>A0AAD4HVU1</accession>
<dbReference type="GO" id="GO:0008142">
    <property type="term" value="F:oxysterol binding"/>
    <property type="evidence" value="ECO:0007669"/>
    <property type="project" value="TreeGrafter"/>
</dbReference>
<dbReference type="Gene3D" id="2.40.160.120">
    <property type="match status" value="1"/>
</dbReference>
<dbReference type="AlphaFoldDB" id="A0AAD4HVU1"/>
<evidence type="ECO:0000313" key="3">
    <source>
        <dbReference type="EMBL" id="KAG7284670.1"/>
    </source>
</evidence>
<dbReference type="Pfam" id="PF01237">
    <property type="entry name" value="Oxysterol_BP"/>
    <property type="match status" value="1"/>
</dbReference>
<dbReference type="PROSITE" id="PS01013">
    <property type="entry name" value="OSBP"/>
    <property type="match status" value="1"/>
</dbReference>
<dbReference type="InterPro" id="IPR000648">
    <property type="entry name" value="Oxysterol-bd"/>
</dbReference>
<dbReference type="EMBL" id="JAHCVI010000005">
    <property type="protein sequence ID" value="KAG7284670.1"/>
    <property type="molecule type" value="Genomic_DNA"/>
</dbReference>
<dbReference type="SUPFAM" id="SSF144000">
    <property type="entry name" value="Oxysterol-binding protein-like"/>
    <property type="match status" value="1"/>
</dbReference>
<reference evidence="3" key="1">
    <citation type="submission" date="2023-02" db="EMBL/GenBank/DDBJ databases">
        <authorList>
            <person name="Palmer J.M."/>
        </authorList>
    </citation>
    <scope>NUCLEOTIDE SEQUENCE</scope>
    <source>
        <strain evidence="3">FW57</strain>
    </source>
</reference>
<name>A0AAD4HVU1_9PEZI</name>
<comment type="caution">
    <text evidence="3">The sequence shown here is derived from an EMBL/GenBank/DDBJ whole genome shotgun (WGS) entry which is preliminary data.</text>
</comment>
<keyword evidence="4" id="KW-1185">Reference proteome</keyword>
<organism evidence="3 4">
    <name type="scientific">Staphylotrichum longicolle</name>
    <dbReference type="NCBI Taxonomy" id="669026"/>
    <lineage>
        <taxon>Eukaryota</taxon>
        <taxon>Fungi</taxon>
        <taxon>Dikarya</taxon>
        <taxon>Ascomycota</taxon>
        <taxon>Pezizomycotina</taxon>
        <taxon>Sordariomycetes</taxon>
        <taxon>Sordariomycetidae</taxon>
        <taxon>Sordariales</taxon>
        <taxon>Chaetomiaceae</taxon>
        <taxon>Staphylotrichum</taxon>
    </lineage>
</organism>
<evidence type="ECO:0000313" key="4">
    <source>
        <dbReference type="Proteomes" id="UP001197093"/>
    </source>
</evidence>